<feature type="region of interest" description="Disordered" evidence="1">
    <location>
        <begin position="22"/>
        <end position="53"/>
    </location>
</feature>
<dbReference type="EMBL" id="PENI01000028">
    <property type="protein sequence ID" value="RMB81712.1"/>
    <property type="molecule type" value="Genomic_DNA"/>
</dbReference>
<dbReference type="RefSeq" id="WP_220795476.1">
    <property type="nucleotide sequence ID" value="NZ_PENI01000028.1"/>
</dbReference>
<dbReference type="AlphaFoldDB" id="A0A3M0I0N0"/>
<keyword evidence="3" id="KW-1185">Reference proteome</keyword>
<name>A0A3M0I0N0_9ACTN</name>
<protein>
    <submittedName>
        <fullName evidence="2">Uncharacterized protein</fullName>
    </submittedName>
</protein>
<reference evidence="2 3" key="1">
    <citation type="submission" date="2017-11" db="EMBL/GenBank/DDBJ databases">
        <title>Draft genome of actinobacteria isolated from guarana (Paullinia cupana (Mart.) Ducke.</title>
        <authorList>
            <person name="Siqueira K.A."/>
            <person name="Liotti R.G."/>
            <person name="Mendes T.A.O."/>
            <person name="Soares M.A."/>
        </authorList>
    </citation>
    <scope>NUCLEOTIDE SEQUENCE [LARGE SCALE GENOMIC DNA]</scope>
    <source>
        <strain evidence="2 3">193</strain>
    </source>
</reference>
<proteinExistence type="predicted"/>
<accession>A0A3M0I0N0</accession>
<evidence type="ECO:0000313" key="2">
    <source>
        <dbReference type="EMBL" id="RMB81712.1"/>
    </source>
</evidence>
<sequence length="105" mass="10419">MIGAGAQAADASCTARVPVSAAEVVRAPPPRPGRRPAGTVPHQPDSDGPGGRELAVGLLDAAPLVVDDRELAALYGVLAASRLPLTAADGALGGLPWQDMAPPPA</sequence>
<evidence type="ECO:0000313" key="3">
    <source>
        <dbReference type="Proteomes" id="UP000270471"/>
    </source>
</evidence>
<dbReference type="Proteomes" id="UP000270471">
    <property type="component" value="Unassembled WGS sequence"/>
</dbReference>
<comment type="caution">
    <text evidence="2">The sequence shown here is derived from an EMBL/GenBank/DDBJ whole genome shotgun (WGS) entry which is preliminary data.</text>
</comment>
<evidence type="ECO:0000256" key="1">
    <source>
        <dbReference type="SAM" id="MobiDB-lite"/>
    </source>
</evidence>
<gene>
    <name evidence="2" type="ORF">CTZ28_33200</name>
</gene>
<organism evidence="2 3">
    <name type="scientific">Streptomyces shenzhenensis</name>
    <dbReference type="NCBI Taxonomy" id="943815"/>
    <lineage>
        <taxon>Bacteria</taxon>
        <taxon>Bacillati</taxon>
        <taxon>Actinomycetota</taxon>
        <taxon>Actinomycetes</taxon>
        <taxon>Kitasatosporales</taxon>
        <taxon>Streptomycetaceae</taxon>
        <taxon>Streptomyces</taxon>
    </lineage>
</organism>